<name>A0A0A0LMI2_CUCSA</name>
<dbReference type="AlphaFoldDB" id="A0A0A0LMI2"/>
<dbReference type="Gramene" id="KGN61186">
    <property type="protein sequence ID" value="KGN61186"/>
    <property type="gene ID" value="Csa_2G062615"/>
</dbReference>
<feature type="region of interest" description="Disordered" evidence="1">
    <location>
        <begin position="59"/>
        <end position="92"/>
    </location>
</feature>
<evidence type="ECO:0000313" key="3">
    <source>
        <dbReference type="Proteomes" id="UP000029981"/>
    </source>
</evidence>
<reference evidence="2 3" key="3">
    <citation type="journal article" date="2010" name="BMC Genomics">
        <title>Transcriptome sequencing and comparative analysis of cucumber flowers with different sex types.</title>
        <authorList>
            <person name="Guo S."/>
            <person name="Zheng Y."/>
            <person name="Joung J.G."/>
            <person name="Liu S."/>
            <person name="Zhang Z."/>
            <person name="Crasta O.R."/>
            <person name="Sobral B.W."/>
            <person name="Xu Y."/>
            <person name="Huang S."/>
            <person name="Fei Z."/>
        </authorList>
    </citation>
    <scope>NUCLEOTIDE SEQUENCE [LARGE SCALE GENOMIC DNA]</scope>
    <source>
        <strain evidence="3">cv. 9930</strain>
    </source>
</reference>
<protein>
    <submittedName>
        <fullName evidence="2">Uncharacterized protein</fullName>
    </submittedName>
</protein>
<dbReference type="Proteomes" id="UP000029981">
    <property type="component" value="Chromosome 2"/>
</dbReference>
<evidence type="ECO:0000256" key="1">
    <source>
        <dbReference type="SAM" id="MobiDB-lite"/>
    </source>
</evidence>
<keyword evidence="3" id="KW-1185">Reference proteome</keyword>
<evidence type="ECO:0000313" key="2">
    <source>
        <dbReference type="EMBL" id="KGN61186.1"/>
    </source>
</evidence>
<dbReference type="EMBL" id="CM002923">
    <property type="protein sequence ID" value="KGN61186.1"/>
    <property type="molecule type" value="Genomic_DNA"/>
</dbReference>
<accession>A0A0A0LMI2</accession>
<sequence length="92" mass="10754">MEKETSDVEIEDEWVSSSRVRTKWMCLESETEEETQRVRSKTDGFRCLGFGQNGCVSNLRQRRRHRTESKTEEETLGLRSKTRKAKVEGSEP</sequence>
<reference evidence="2 3" key="4">
    <citation type="journal article" date="2011" name="BMC Genomics">
        <title>RNA-Seq improves annotation of protein-coding genes in the cucumber genome.</title>
        <authorList>
            <person name="Li Z."/>
            <person name="Zhang Z."/>
            <person name="Yan P."/>
            <person name="Huang S."/>
            <person name="Fei Z."/>
            <person name="Lin K."/>
        </authorList>
    </citation>
    <scope>NUCLEOTIDE SEQUENCE [LARGE SCALE GENOMIC DNA]</scope>
    <source>
        <strain evidence="3">cv. 9930</strain>
    </source>
</reference>
<gene>
    <name evidence="2" type="ORF">Csa_2G062615</name>
</gene>
<organism evidence="2 3">
    <name type="scientific">Cucumis sativus</name>
    <name type="common">Cucumber</name>
    <dbReference type="NCBI Taxonomy" id="3659"/>
    <lineage>
        <taxon>Eukaryota</taxon>
        <taxon>Viridiplantae</taxon>
        <taxon>Streptophyta</taxon>
        <taxon>Embryophyta</taxon>
        <taxon>Tracheophyta</taxon>
        <taxon>Spermatophyta</taxon>
        <taxon>Magnoliopsida</taxon>
        <taxon>eudicotyledons</taxon>
        <taxon>Gunneridae</taxon>
        <taxon>Pentapetalae</taxon>
        <taxon>rosids</taxon>
        <taxon>fabids</taxon>
        <taxon>Cucurbitales</taxon>
        <taxon>Cucurbitaceae</taxon>
        <taxon>Benincaseae</taxon>
        <taxon>Cucumis</taxon>
    </lineage>
</organism>
<proteinExistence type="predicted"/>
<reference evidence="2 3" key="2">
    <citation type="journal article" date="2009" name="PLoS ONE">
        <title>An integrated genetic and cytogenetic map of the cucumber genome.</title>
        <authorList>
            <person name="Ren Y."/>
            <person name="Zhang Z."/>
            <person name="Liu J."/>
            <person name="Staub J.E."/>
            <person name="Han Y."/>
            <person name="Cheng Z."/>
            <person name="Li X."/>
            <person name="Lu J."/>
            <person name="Miao H."/>
            <person name="Kang H."/>
            <person name="Xie B."/>
            <person name="Gu X."/>
            <person name="Wang X."/>
            <person name="Du Y."/>
            <person name="Jin W."/>
            <person name="Huang S."/>
        </authorList>
    </citation>
    <scope>NUCLEOTIDE SEQUENCE [LARGE SCALE GENOMIC DNA]</scope>
    <source>
        <strain evidence="3">cv. 9930</strain>
    </source>
</reference>
<reference evidence="2 3" key="1">
    <citation type="journal article" date="2009" name="Nat. Genet.">
        <title>The genome of the cucumber, Cucumis sativus L.</title>
        <authorList>
            <person name="Huang S."/>
            <person name="Li R."/>
            <person name="Zhang Z."/>
            <person name="Li L."/>
            <person name="Gu X."/>
            <person name="Fan W."/>
            <person name="Lucas W.J."/>
            <person name="Wang X."/>
            <person name="Xie B."/>
            <person name="Ni P."/>
            <person name="Ren Y."/>
            <person name="Zhu H."/>
            <person name="Li J."/>
            <person name="Lin K."/>
            <person name="Jin W."/>
            <person name="Fei Z."/>
            <person name="Li G."/>
            <person name="Staub J."/>
            <person name="Kilian A."/>
            <person name="van der Vossen E.A."/>
            <person name="Wu Y."/>
            <person name="Guo J."/>
            <person name="He J."/>
            <person name="Jia Z."/>
            <person name="Ren Y."/>
            <person name="Tian G."/>
            <person name="Lu Y."/>
            <person name="Ruan J."/>
            <person name="Qian W."/>
            <person name="Wang M."/>
            <person name="Huang Q."/>
            <person name="Li B."/>
            <person name="Xuan Z."/>
            <person name="Cao J."/>
            <person name="Asan"/>
            <person name="Wu Z."/>
            <person name="Zhang J."/>
            <person name="Cai Q."/>
            <person name="Bai Y."/>
            <person name="Zhao B."/>
            <person name="Han Y."/>
            <person name="Li Y."/>
            <person name="Li X."/>
            <person name="Wang S."/>
            <person name="Shi Q."/>
            <person name="Liu S."/>
            <person name="Cho W.K."/>
            <person name="Kim J.Y."/>
            <person name="Xu Y."/>
            <person name="Heller-Uszynska K."/>
            <person name="Miao H."/>
            <person name="Cheng Z."/>
            <person name="Zhang S."/>
            <person name="Wu J."/>
            <person name="Yang Y."/>
            <person name="Kang H."/>
            <person name="Li M."/>
            <person name="Liang H."/>
            <person name="Ren X."/>
            <person name="Shi Z."/>
            <person name="Wen M."/>
            <person name="Jian M."/>
            <person name="Yang H."/>
            <person name="Zhang G."/>
            <person name="Yang Z."/>
            <person name="Chen R."/>
            <person name="Liu S."/>
            <person name="Li J."/>
            <person name="Ma L."/>
            <person name="Liu H."/>
            <person name="Zhou Y."/>
            <person name="Zhao J."/>
            <person name="Fang X."/>
            <person name="Li G."/>
            <person name="Fang L."/>
            <person name="Li Y."/>
            <person name="Liu D."/>
            <person name="Zheng H."/>
            <person name="Zhang Y."/>
            <person name="Qin N."/>
            <person name="Li Z."/>
            <person name="Yang G."/>
            <person name="Yang S."/>
            <person name="Bolund L."/>
            <person name="Kristiansen K."/>
            <person name="Zheng H."/>
            <person name="Li S."/>
            <person name="Zhang X."/>
            <person name="Yang H."/>
            <person name="Wang J."/>
            <person name="Sun R."/>
            <person name="Zhang B."/>
            <person name="Jiang S."/>
            <person name="Wang J."/>
            <person name="Du Y."/>
            <person name="Li S."/>
        </authorList>
    </citation>
    <scope>NUCLEOTIDE SEQUENCE [LARGE SCALE GENOMIC DNA]</scope>
    <source>
        <strain evidence="3">cv. 9930</strain>
    </source>
</reference>